<protein>
    <submittedName>
        <fullName evidence="1">Uncharacterized protein</fullName>
    </submittedName>
</protein>
<reference evidence="1 2" key="1">
    <citation type="journal article" date="2014" name="Nat. Genet.">
        <title>Genome and transcriptome of the porcine whipworm Trichuris suis.</title>
        <authorList>
            <person name="Jex A.R."/>
            <person name="Nejsum P."/>
            <person name="Schwarz E.M."/>
            <person name="Hu L."/>
            <person name="Young N.D."/>
            <person name="Hall R.S."/>
            <person name="Korhonen P.K."/>
            <person name="Liao S."/>
            <person name="Thamsborg S."/>
            <person name="Xia J."/>
            <person name="Xu P."/>
            <person name="Wang S."/>
            <person name="Scheerlinck J.P."/>
            <person name="Hofmann A."/>
            <person name="Sternberg P.W."/>
            <person name="Wang J."/>
            <person name="Gasser R.B."/>
        </authorList>
    </citation>
    <scope>NUCLEOTIDE SEQUENCE [LARGE SCALE GENOMIC DNA]</scope>
    <source>
        <strain evidence="1">DCEP-RM93M</strain>
    </source>
</reference>
<dbReference type="Proteomes" id="UP000030764">
    <property type="component" value="Unassembled WGS sequence"/>
</dbReference>
<name>A0A085MIY5_9BILA</name>
<proteinExistence type="predicted"/>
<dbReference type="AlphaFoldDB" id="A0A085MIY5"/>
<gene>
    <name evidence="1" type="ORF">M513_02066</name>
</gene>
<evidence type="ECO:0000313" key="2">
    <source>
        <dbReference type="Proteomes" id="UP000030764"/>
    </source>
</evidence>
<accession>A0A085MIY5</accession>
<keyword evidence="2" id="KW-1185">Reference proteome</keyword>
<dbReference type="EMBL" id="KL363190">
    <property type="protein sequence ID" value="KFD57181.1"/>
    <property type="molecule type" value="Genomic_DNA"/>
</dbReference>
<sequence>MKIAFDQYPCIIYEIKCNSSSPYVDEADRILANKFGEHVKWVNRYNNAENENTRHRGRPPKLDTGTATAFRRSSACITMSRSLLPYISPSENPKKSYTLDQ</sequence>
<evidence type="ECO:0000313" key="1">
    <source>
        <dbReference type="EMBL" id="KFD57181.1"/>
    </source>
</evidence>
<organism evidence="1 2">
    <name type="scientific">Trichuris suis</name>
    <name type="common">pig whipworm</name>
    <dbReference type="NCBI Taxonomy" id="68888"/>
    <lineage>
        <taxon>Eukaryota</taxon>
        <taxon>Metazoa</taxon>
        <taxon>Ecdysozoa</taxon>
        <taxon>Nematoda</taxon>
        <taxon>Enoplea</taxon>
        <taxon>Dorylaimia</taxon>
        <taxon>Trichinellida</taxon>
        <taxon>Trichuridae</taxon>
        <taxon>Trichuris</taxon>
    </lineage>
</organism>